<proteinExistence type="predicted"/>
<name>A0AA38NXP5_9AGAR</name>
<dbReference type="EMBL" id="MU806918">
    <property type="protein sequence ID" value="KAJ3832563.1"/>
    <property type="molecule type" value="Genomic_DNA"/>
</dbReference>
<feature type="signal peptide" evidence="1">
    <location>
        <begin position="1"/>
        <end position="37"/>
    </location>
</feature>
<evidence type="ECO:0000313" key="2">
    <source>
        <dbReference type="EMBL" id="KAJ3832563.1"/>
    </source>
</evidence>
<dbReference type="Proteomes" id="UP001163846">
    <property type="component" value="Unassembled WGS sequence"/>
</dbReference>
<protein>
    <submittedName>
        <fullName evidence="2">Uncharacterized protein</fullName>
    </submittedName>
</protein>
<keyword evidence="1" id="KW-0732">Signal</keyword>
<gene>
    <name evidence="2" type="ORF">F5878DRAFT_634835</name>
</gene>
<feature type="chain" id="PRO_5041398281" evidence="1">
    <location>
        <begin position="38"/>
        <end position="245"/>
    </location>
</feature>
<reference evidence="2" key="1">
    <citation type="submission" date="2022-08" db="EMBL/GenBank/DDBJ databases">
        <authorList>
            <consortium name="DOE Joint Genome Institute"/>
            <person name="Min B."/>
            <person name="Riley R."/>
            <person name="Sierra-Patev S."/>
            <person name="Naranjo-Ortiz M."/>
            <person name="Looney B."/>
            <person name="Konkel Z."/>
            <person name="Slot J.C."/>
            <person name="Sakamoto Y."/>
            <person name="Steenwyk J.L."/>
            <person name="Rokas A."/>
            <person name="Carro J."/>
            <person name="Camarero S."/>
            <person name="Ferreira P."/>
            <person name="Molpeceres G."/>
            <person name="Ruiz-Duenas F.J."/>
            <person name="Serrano A."/>
            <person name="Henrissat B."/>
            <person name="Drula E."/>
            <person name="Hughes K.W."/>
            <person name="Mata J.L."/>
            <person name="Ishikawa N.K."/>
            <person name="Vargas-Isla R."/>
            <person name="Ushijima S."/>
            <person name="Smith C.A."/>
            <person name="Ahrendt S."/>
            <person name="Andreopoulos W."/>
            <person name="He G."/>
            <person name="Labutti K."/>
            <person name="Lipzen A."/>
            <person name="Ng V."/>
            <person name="Sandor L."/>
            <person name="Barry K."/>
            <person name="Martinez A.T."/>
            <person name="Xiao Y."/>
            <person name="Gibbons J.G."/>
            <person name="Terashima K."/>
            <person name="Hibbett D.S."/>
            <person name="Grigoriev I.V."/>
        </authorList>
    </citation>
    <scope>NUCLEOTIDE SEQUENCE</scope>
    <source>
        <strain evidence="2">TFB9207</strain>
    </source>
</reference>
<comment type="caution">
    <text evidence="2">The sequence shown here is derived from an EMBL/GenBank/DDBJ whole genome shotgun (WGS) entry which is preliminary data.</text>
</comment>
<dbReference type="AlphaFoldDB" id="A0AA38NXP5"/>
<evidence type="ECO:0000256" key="1">
    <source>
        <dbReference type="SAM" id="SignalP"/>
    </source>
</evidence>
<organism evidence="2 3">
    <name type="scientific">Lentinula raphanica</name>
    <dbReference type="NCBI Taxonomy" id="153919"/>
    <lineage>
        <taxon>Eukaryota</taxon>
        <taxon>Fungi</taxon>
        <taxon>Dikarya</taxon>
        <taxon>Basidiomycota</taxon>
        <taxon>Agaricomycotina</taxon>
        <taxon>Agaricomycetes</taxon>
        <taxon>Agaricomycetidae</taxon>
        <taxon>Agaricales</taxon>
        <taxon>Marasmiineae</taxon>
        <taxon>Omphalotaceae</taxon>
        <taxon>Lentinula</taxon>
    </lineage>
</organism>
<evidence type="ECO:0000313" key="3">
    <source>
        <dbReference type="Proteomes" id="UP001163846"/>
    </source>
</evidence>
<keyword evidence="3" id="KW-1185">Reference proteome</keyword>
<accession>A0AA38NXP5</accession>
<sequence length="245" mass="27978">MASFRRCRLRNSAGISWRINLLLLPLLCSAIFNFCEARPVAVSLSNWFNRPKGSKLYDSKSEKLLGFAYYDSSNTEQTDKLSALFLPQQDIDFEKTQKRKAEDGISVISLLQKGNSGSEISDDRATYRKCVVTLKKSAFKKLLPKMVYVELTSSLPIYESPALPTFEESLKHRKFLETINVSLGEGGHLVMSYPYQTIWRDLHDQLKLTCIPTTEEFPEDVEDAHWEKWGIKNMPSSNKGKLRSP</sequence>